<dbReference type="FunFam" id="2.30.22.10:FF:000002">
    <property type="entry name" value="GrpE protein homolog"/>
    <property type="match status" value="1"/>
</dbReference>
<dbReference type="GO" id="GO:0051082">
    <property type="term" value="F:unfolded protein binding"/>
    <property type="evidence" value="ECO:0007669"/>
    <property type="project" value="TreeGrafter"/>
</dbReference>
<comment type="function">
    <text evidence="6">Essential component of the PAM complex, a complex required for the translocation of transit peptide-containing proteins from the inner membrane into the mitochondrial matrix in an ATP-dependent manner. Seems to control the nucleotide-dependent binding of mitochondrial HSP70 to substrate proteins.</text>
</comment>
<evidence type="ECO:0000256" key="2">
    <source>
        <dbReference type="ARBA" id="ARBA00009054"/>
    </source>
</evidence>
<protein>
    <submittedName>
        <fullName evidence="8">GrpE homolog 1, mitochondrial</fullName>
    </submittedName>
</protein>
<dbReference type="CDD" id="cd00446">
    <property type="entry name" value="GrpE"/>
    <property type="match status" value="1"/>
</dbReference>
<keyword evidence="5" id="KW-0143">Chaperone</keyword>
<accession>A0A6S7GK41</accession>
<dbReference type="InterPro" id="IPR013805">
    <property type="entry name" value="GrpE_CC"/>
</dbReference>
<name>A0A6S7GK41_PARCT</name>
<dbReference type="PRINTS" id="PR00773">
    <property type="entry name" value="GRPEPROTEIN"/>
</dbReference>
<dbReference type="Gene3D" id="2.30.22.10">
    <property type="entry name" value="Head domain of nucleotide exchange factor GrpE"/>
    <property type="match status" value="1"/>
</dbReference>
<dbReference type="GO" id="GO:0051087">
    <property type="term" value="F:protein-folding chaperone binding"/>
    <property type="evidence" value="ECO:0007669"/>
    <property type="project" value="InterPro"/>
</dbReference>
<dbReference type="InterPro" id="IPR009012">
    <property type="entry name" value="GrpE_head"/>
</dbReference>
<evidence type="ECO:0000256" key="3">
    <source>
        <dbReference type="ARBA" id="ARBA00022946"/>
    </source>
</evidence>
<organism evidence="8 9">
    <name type="scientific">Paramuricea clavata</name>
    <name type="common">Red gorgonian</name>
    <name type="synonym">Violescent sea-whip</name>
    <dbReference type="NCBI Taxonomy" id="317549"/>
    <lineage>
        <taxon>Eukaryota</taxon>
        <taxon>Metazoa</taxon>
        <taxon>Cnidaria</taxon>
        <taxon>Anthozoa</taxon>
        <taxon>Octocorallia</taxon>
        <taxon>Malacalcyonacea</taxon>
        <taxon>Plexauridae</taxon>
        <taxon>Paramuricea</taxon>
    </lineage>
</organism>
<dbReference type="Pfam" id="PF01025">
    <property type="entry name" value="GrpE"/>
    <property type="match status" value="1"/>
</dbReference>
<evidence type="ECO:0000256" key="6">
    <source>
        <dbReference type="ARBA" id="ARBA00045572"/>
    </source>
</evidence>
<dbReference type="OrthoDB" id="201635at2759"/>
<keyword evidence="4" id="KW-0496">Mitochondrion</keyword>
<dbReference type="PANTHER" id="PTHR21237">
    <property type="entry name" value="GRPE PROTEIN"/>
    <property type="match status" value="1"/>
</dbReference>
<evidence type="ECO:0000313" key="9">
    <source>
        <dbReference type="Proteomes" id="UP001152795"/>
    </source>
</evidence>
<dbReference type="EMBL" id="CACRXK020002022">
    <property type="protein sequence ID" value="CAB3992318.1"/>
    <property type="molecule type" value="Genomic_DNA"/>
</dbReference>
<sequence>MLRPLVGRVFPRRCVYFTGQSLPRMMCTAEKSSNDSTKSEQTVNTEGELSELDQKIKLVEEKDGIINDLEDKYKRALAESENVKNRMKKQVEDTRLFGIQGFAKDLLEVADVLGKATESVPDEEIENNTHLKSLYEGLRLTDQQLHKVFSKNGLEKLSPVGEKFDPNFHEALFEQDIPGKEGTVILVNQVGYTLNARVLRPAKVGVAKAKT</sequence>
<dbReference type="GO" id="GO:0001405">
    <property type="term" value="C:PAM complex, Tim23 associated import motor"/>
    <property type="evidence" value="ECO:0007669"/>
    <property type="project" value="TreeGrafter"/>
</dbReference>
<gene>
    <name evidence="8" type="ORF">PACLA_8A079703</name>
</gene>
<comment type="caution">
    <text evidence="8">The sequence shown here is derived from an EMBL/GenBank/DDBJ whole genome shotgun (WGS) entry which is preliminary data.</text>
</comment>
<dbReference type="GO" id="GO:0030150">
    <property type="term" value="P:protein import into mitochondrial matrix"/>
    <property type="evidence" value="ECO:0007669"/>
    <property type="project" value="TreeGrafter"/>
</dbReference>
<dbReference type="PANTHER" id="PTHR21237:SF23">
    <property type="entry name" value="GRPE PROTEIN HOMOLOG, MITOCHONDRIAL"/>
    <property type="match status" value="1"/>
</dbReference>
<dbReference type="Proteomes" id="UP001152795">
    <property type="component" value="Unassembled WGS sequence"/>
</dbReference>
<dbReference type="AlphaFoldDB" id="A0A6S7GK41"/>
<keyword evidence="3" id="KW-0809">Transit peptide</keyword>
<evidence type="ECO:0000313" key="8">
    <source>
        <dbReference type="EMBL" id="CAB3992318.1"/>
    </source>
</evidence>
<comment type="subcellular location">
    <subcellularLocation>
        <location evidence="1">Mitochondrion matrix</location>
    </subcellularLocation>
</comment>
<proteinExistence type="inferred from homology"/>
<evidence type="ECO:0000256" key="4">
    <source>
        <dbReference type="ARBA" id="ARBA00023128"/>
    </source>
</evidence>
<dbReference type="SUPFAM" id="SSF51064">
    <property type="entry name" value="Head domain of nucleotide exchange factor GrpE"/>
    <property type="match status" value="1"/>
</dbReference>
<dbReference type="GO" id="GO:0006457">
    <property type="term" value="P:protein folding"/>
    <property type="evidence" value="ECO:0007669"/>
    <property type="project" value="InterPro"/>
</dbReference>
<dbReference type="InterPro" id="IPR000740">
    <property type="entry name" value="GrpE"/>
</dbReference>
<dbReference type="GO" id="GO:0042803">
    <property type="term" value="F:protein homodimerization activity"/>
    <property type="evidence" value="ECO:0007669"/>
    <property type="project" value="InterPro"/>
</dbReference>
<comment type="similarity">
    <text evidence="2 7">Belongs to the GrpE family.</text>
</comment>
<keyword evidence="9" id="KW-1185">Reference proteome</keyword>
<dbReference type="Gene3D" id="3.90.20.20">
    <property type="match status" value="1"/>
</dbReference>
<evidence type="ECO:0000256" key="5">
    <source>
        <dbReference type="ARBA" id="ARBA00023186"/>
    </source>
</evidence>
<dbReference type="FunFam" id="3.90.20.20:FF:000003">
    <property type="entry name" value="GrpE protein homolog"/>
    <property type="match status" value="1"/>
</dbReference>
<evidence type="ECO:0000256" key="7">
    <source>
        <dbReference type="RuleBase" id="RU004478"/>
    </source>
</evidence>
<dbReference type="HAMAP" id="MF_01151">
    <property type="entry name" value="GrpE"/>
    <property type="match status" value="1"/>
</dbReference>
<dbReference type="GO" id="GO:0000774">
    <property type="term" value="F:adenyl-nucleotide exchange factor activity"/>
    <property type="evidence" value="ECO:0007669"/>
    <property type="project" value="InterPro"/>
</dbReference>
<dbReference type="SUPFAM" id="SSF58014">
    <property type="entry name" value="Coiled-coil domain of nucleotide exchange factor GrpE"/>
    <property type="match status" value="1"/>
</dbReference>
<evidence type="ECO:0000256" key="1">
    <source>
        <dbReference type="ARBA" id="ARBA00004305"/>
    </source>
</evidence>
<reference evidence="8" key="1">
    <citation type="submission" date="2020-04" db="EMBL/GenBank/DDBJ databases">
        <authorList>
            <person name="Alioto T."/>
            <person name="Alioto T."/>
            <person name="Gomez Garrido J."/>
        </authorList>
    </citation>
    <scope>NUCLEOTIDE SEQUENCE</scope>
    <source>
        <strain evidence="8">A484AB</strain>
    </source>
</reference>